<dbReference type="EMBL" id="BEZZ01000187">
    <property type="protein sequence ID" value="GCC28006.1"/>
    <property type="molecule type" value="Genomic_DNA"/>
</dbReference>
<accession>A0A401SC67</accession>
<evidence type="ECO:0000256" key="7">
    <source>
        <dbReference type="SAM" id="MobiDB-lite"/>
    </source>
</evidence>
<dbReference type="InterPro" id="IPR050216">
    <property type="entry name" value="LRR_domain-containing"/>
</dbReference>
<evidence type="ECO:0000256" key="4">
    <source>
        <dbReference type="ARBA" id="ARBA00029588"/>
    </source>
</evidence>
<dbReference type="SMART" id="SM00369">
    <property type="entry name" value="LRR_TYP"/>
    <property type="match status" value="14"/>
</dbReference>
<dbReference type="SMART" id="SM00015">
    <property type="entry name" value="IQ"/>
    <property type="match status" value="1"/>
</dbReference>
<dbReference type="OMA" id="PPKEVCA"/>
<keyword evidence="1" id="KW-0433">Leucine-rich repeat</keyword>
<protein>
    <recommendedName>
        <fullName evidence="3">Leucine-rich repeat protein SHOC-2</fullName>
    </recommendedName>
    <alternativeName>
        <fullName evidence="6">Protein soc-2 homolog</fullName>
    </alternativeName>
    <alternativeName>
        <fullName evidence="4 5">protein Sur-8 homolog</fullName>
    </alternativeName>
</protein>
<dbReference type="InterPro" id="IPR000048">
    <property type="entry name" value="IQ_motif_EF-hand-BS"/>
</dbReference>
<keyword evidence="2" id="KW-0677">Repeat</keyword>
<evidence type="ECO:0000259" key="8">
    <source>
        <dbReference type="Pfam" id="PF23598"/>
    </source>
</evidence>
<evidence type="ECO:0000256" key="3">
    <source>
        <dbReference type="ARBA" id="ARBA00023907"/>
    </source>
</evidence>
<dbReference type="GO" id="GO:0005737">
    <property type="term" value="C:cytoplasm"/>
    <property type="evidence" value="ECO:0007669"/>
    <property type="project" value="TreeGrafter"/>
</dbReference>
<dbReference type="SUPFAM" id="SSF52058">
    <property type="entry name" value="L domain-like"/>
    <property type="match status" value="1"/>
</dbReference>
<dbReference type="OrthoDB" id="676979at2759"/>
<keyword evidence="10" id="KW-1185">Reference proteome</keyword>
<gene>
    <name evidence="9" type="ORF">chiPu_0006432</name>
</gene>
<proteinExistence type="predicted"/>
<dbReference type="InterPro" id="IPR001611">
    <property type="entry name" value="Leu-rich_rpt"/>
</dbReference>
<dbReference type="SMART" id="SM00365">
    <property type="entry name" value="LRR_SD22"/>
    <property type="match status" value="7"/>
</dbReference>
<dbReference type="Pfam" id="PF13855">
    <property type="entry name" value="LRR_8"/>
    <property type="match status" value="2"/>
</dbReference>
<dbReference type="SUPFAM" id="SSF52047">
    <property type="entry name" value="RNI-like"/>
    <property type="match status" value="1"/>
</dbReference>
<evidence type="ECO:0000256" key="5">
    <source>
        <dbReference type="ARBA" id="ARBA00029998"/>
    </source>
</evidence>
<comment type="caution">
    <text evidence="9">The sequence shown here is derived from an EMBL/GenBank/DDBJ whole genome shotgun (WGS) entry which is preliminary data.</text>
</comment>
<evidence type="ECO:0000313" key="9">
    <source>
        <dbReference type="EMBL" id="GCC28006.1"/>
    </source>
</evidence>
<dbReference type="PANTHER" id="PTHR48051">
    <property type="match status" value="1"/>
</dbReference>
<feature type="region of interest" description="Disordered" evidence="7">
    <location>
        <begin position="538"/>
        <end position="568"/>
    </location>
</feature>
<evidence type="ECO:0000256" key="1">
    <source>
        <dbReference type="ARBA" id="ARBA00022614"/>
    </source>
</evidence>
<feature type="domain" description="Disease resistance R13L4/SHOC-2-like LRR" evidence="8">
    <location>
        <begin position="50"/>
        <end position="140"/>
    </location>
</feature>
<dbReference type="InterPro" id="IPR055414">
    <property type="entry name" value="LRR_R13L4/SHOC2-like"/>
</dbReference>
<dbReference type="STRING" id="137246.A0A401SC67"/>
<dbReference type="Pfam" id="PF23598">
    <property type="entry name" value="LRR_14"/>
    <property type="match status" value="1"/>
</dbReference>
<dbReference type="Pfam" id="PF00612">
    <property type="entry name" value="IQ"/>
    <property type="match status" value="1"/>
</dbReference>
<evidence type="ECO:0000256" key="6">
    <source>
        <dbReference type="ARBA" id="ARBA00032455"/>
    </source>
</evidence>
<dbReference type="InterPro" id="IPR003591">
    <property type="entry name" value="Leu-rich_rpt_typical-subtyp"/>
</dbReference>
<dbReference type="InterPro" id="IPR032675">
    <property type="entry name" value="LRR_dom_sf"/>
</dbReference>
<name>A0A401SC67_CHIPU</name>
<evidence type="ECO:0000313" key="10">
    <source>
        <dbReference type="Proteomes" id="UP000287033"/>
    </source>
</evidence>
<dbReference type="PROSITE" id="PS51450">
    <property type="entry name" value="LRR"/>
    <property type="match status" value="3"/>
</dbReference>
<dbReference type="AlphaFoldDB" id="A0A401SC67"/>
<feature type="compositionally biased region" description="Basic and acidic residues" evidence="7">
    <location>
        <begin position="554"/>
        <end position="568"/>
    </location>
</feature>
<dbReference type="Gene3D" id="3.80.10.10">
    <property type="entry name" value="Ribonuclease Inhibitor"/>
    <property type="match status" value="4"/>
</dbReference>
<dbReference type="SMART" id="SM00364">
    <property type="entry name" value="LRR_BAC"/>
    <property type="match status" value="9"/>
</dbReference>
<reference evidence="9 10" key="1">
    <citation type="journal article" date="2018" name="Nat. Ecol. Evol.">
        <title>Shark genomes provide insights into elasmobranch evolution and the origin of vertebrates.</title>
        <authorList>
            <person name="Hara Y"/>
            <person name="Yamaguchi K"/>
            <person name="Onimaru K"/>
            <person name="Kadota M"/>
            <person name="Koyanagi M"/>
            <person name="Keeley SD"/>
            <person name="Tatsumi K"/>
            <person name="Tanaka K"/>
            <person name="Motone F"/>
            <person name="Kageyama Y"/>
            <person name="Nozu R"/>
            <person name="Adachi N"/>
            <person name="Nishimura O"/>
            <person name="Nakagawa R"/>
            <person name="Tanegashima C"/>
            <person name="Kiyatake I"/>
            <person name="Matsumoto R"/>
            <person name="Murakumo K"/>
            <person name="Nishida K"/>
            <person name="Terakita A"/>
            <person name="Kuratani S"/>
            <person name="Sato K"/>
            <person name="Hyodo S Kuraku.S."/>
        </authorList>
    </citation>
    <scope>NUCLEOTIDE SEQUENCE [LARGE SCALE GENOMIC DNA]</scope>
</reference>
<dbReference type="Proteomes" id="UP000287033">
    <property type="component" value="Unassembled WGS sequence"/>
</dbReference>
<evidence type="ECO:0000256" key="2">
    <source>
        <dbReference type="ARBA" id="ARBA00022737"/>
    </source>
</evidence>
<sequence>MLAAGLQQFSCAPAQGSGRCVKEGADVPPPPPLLRGRVLFQDFGEMQLPSFPPAVFQLQHLEELHLEGNLIEEIPPQIGRLRRLRVLYLNGNRLQQVCEELGELQRLQSLDLSDNPLNCSALTETLCRLRQLRELRLYHTNLKQLPGQLCKKLRHLQLLGLSGNKLESLPWEIRSLSELQQLYLQCNNLQVLPVGFCQLHHLEVLDLRDNGMISLPDDINCLQNLKHLYLADNNLGFIPQTLSSCSSLCVLDISRNSLDPHYLCPLPGSLAELDLSGNRLHTVPAVVCKLGAALQLLYLKNTHIKSLSCCFSQLTGLRLLDLSQNVLRYFPKQICSLGHLEVLSLDDSKLKEVAPGIKNLSKLKTLGLTGNRFRAFPQEICFVKSLEKLYLGQDHGMKFIHIPEEISQLVNLRELYLENNEIEFLPSTTGLLRNLVVLDCHENRLLELPQSIVDIPGLKHLLASCNRIRHLPTNFDKLKNLEIVSLERNPLEKPLDEICHKGVSAIFQYFEKLKTQNLKATKIQAWWRGQMVRKELGPFKNLFPKKDKKGKKDKGKEEKGKQQKEKKK</sequence>
<dbReference type="PANTHER" id="PTHR48051:SF54">
    <property type="entry name" value="LEUCINE-RICH REPEAT-CONTAINING PROTEIN"/>
    <property type="match status" value="1"/>
</dbReference>
<dbReference type="PROSITE" id="PS50096">
    <property type="entry name" value="IQ"/>
    <property type="match status" value="1"/>
</dbReference>
<organism evidence="9 10">
    <name type="scientific">Chiloscyllium punctatum</name>
    <name type="common">Brownbanded bambooshark</name>
    <name type="synonym">Hemiscyllium punctatum</name>
    <dbReference type="NCBI Taxonomy" id="137246"/>
    <lineage>
        <taxon>Eukaryota</taxon>
        <taxon>Metazoa</taxon>
        <taxon>Chordata</taxon>
        <taxon>Craniata</taxon>
        <taxon>Vertebrata</taxon>
        <taxon>Chondrichthyes</taxon>
        <taxon>Elasmobranchii</taxon>
        <taxon>Galeomorphii</taxon>
        <taxon>Galeoidea</taxon>
        <taxon>Orectolobiformes</taxon>
        <taxon>Hemiscylliidae</taxon>
        <taxon>Chiloscyllium</taxon>
    </lineage>
</organism>
<dbReference type="CDD" id="cd23766">
    <property type="entry name" value="IQCG"/>
    <property type="match status" value="1"/>
</dbReference>